<dbReference type="Proteomes" id="UP000183940">
    <property type="component" value="Unassembled WGS sequence"/>
</dbReference>
<keyword evidence="2" id="KW-1185">Reference proteome</keyword>
<dbReference type="InterPro" id="IPR035943">
    <property type="entry name" value="XisI-like_sf"/>
</dbReference>
<dbReference type="Gene3D" id="3.30.310.110">
    <property type="entry name" value="XisI-like"/>
    <property type="match status" value="1"/>
</dbReference>
<dbReference type="STRING" id="1925591.BI308_21510"/>
<dbReference type="InterPro" id="IPR014968">
    <property type="entry name" value="XisI"/>
</dbReference>
<proteinExistence type="predicted"/>
<dbReference type="Pfam" id="PF08869">
    <property type="entry name" value="XisI"/>
    <property type="match status" value="1"/>
</dbReference>
<gene>
    <name evidence="1" type="ORF">BI308_21510</name>
</gene>
<evidence type="ECO:0000313" key="2">
    <source>
        <dbReference type="Proteomes" id="UP000183940"/>
    </source>
</evidence>
<accession>A0A1L9QLM4</accession>
<dbReference type="CDD" id="cd16382">
    <property type="entry name" value="XisI-like"/>
    <property type="match status" value="1"/>
</dbReference>
<name>A0A1L9QLM4_9CYAN</name>
<comment type="caution">
    <text evidence="1">The sequence shown here is derived from an EMBL/GenBank/DDBJ whole genome shotgun (WGS) entry which is preliminary data.</text>
</comment>
<reference evidence="1" key="1">
    <citation type="submission" date="2016-10" db="EMBL/GenBank/DDBJ databases">
        <title>CRISPR-Cas defence system in Roseofilum reptotaenium: evidence of a bacteriophage-cyanobacterium arms race in the coral black band disease.</title>
        <authorList>
            <person name="Buerger P."/>
            <person name="Wood-Charlson E.M."/>
            <person name="Weynberg K.D."/>
            <person name="Willis B."/>
            <person name="Van Oppen M.J."/>
        </authorList>
    </citation>
    <scope>NUCLEOTIDE SEQUENCE [LARGE SCALE GENOMIC DNA]</scope>
    <source>
        <strain evidence="1">AO1-A</strain>
    </source>
</reference>
<protein>
    <submittedName>
        <fullName evidence="1">XisI protein</fullName>
    </submittedName>
</protein>
<sequence>MDRVNEYGQLLQKILDYYAQIPYSHGDIKSHVIADWTNHHFMLVIIGWDGKHRVHGMITHAQIIEGKIWIHRDGIEDSITEKLLKAGVPKSDIVLGFHPPDIRPHTGFAIA</sequence>
<dbReference type="EMBL" id="MLAW01000051">
    <property type="protein sequence ID" value="OJJ19742.1"/>
    <property type="molecule type" value="Genomic_DNA"/>
</dbReference>
<evidence type="ECO:0000313" key="1">
    <source>
        <dbReference type="EMBL" id="OJJ19742.1"/>
    </source>
</evidence>
<dbReference type="AlphaFoldDB" id="A0A1L9QLM4"/>
<organism evidence="1 2">
    <name type="scientific">Roseofilum reptotaenium AO1-A</name>
    <dbReference type="NCBI Taxonomy" id="1925591"/>
    <lineage>
        <taxon>Bacteria</taxon>
        <taxon>Bacillati</taxon>
        <taxon>Cyanobacteriota</taxon>
        <taxon>Cyanophyceae</taxon>
        <taxon>Desertifilales</taxon>
        <taxon>Desertifilaceae</taxon>
        <taxon>Roseofilum</taxon>
    </lineage>
</organism>
<dbReference type="SUPFAM" id="SSF143847">
    <property type="entry name" value="XisI-like"/>
    <property type="match status" value="1"/>
</dbReference>